<proteinExistence type="predicted"/>
<gene>
    <name evidence="3" type="ORF">ABDJ40_01715</name>
</gene>
<sequence>MSEPVFVGIDVASATLEVACSGCPGTWQVTNDEAGIAELGLRVAELRPALVVLEATGGYEFSAASTLQSQGLAVAVVNPRTARAFARAMGLLAKTDALDARLLASFARVLHQHPERDRFVKPLADDARQQLQALVQRRRQLVEMQTAEKLRRRQAQAASSASVGRVLAFLAQELAENQSAIAAHLQQHHSDLAEALATVPGVGQTSVAVLIADLPELGKIDRRKIAALVGVAPMNRDSGQMRGQRSIWGGRHDVRRTLYMATLVAVRFCSVFRTFYQHLLAKGKAKKVALVASMRKLLATLNSMAKHGSRWNPMLHDGCVPVTT</sequence>
<dbReference type="InterPro" id="IPR047650">
    <property type="entry name" value="Transpos_IS110"/>
</dbReference>
<dbReference type="InterPro" id="IPR002525">
    <property type="entry name" value="Transp_IS110-like_N"/>
</dbReference>
<organism evidence="3 4">
    <name type="scientific">Roseateles flavus</name>
    <dbReference type="NCBI Taxonomy" id="3149041"/>
    <lineage>
        <taxon>Bacteria</taxon>
        <taxon>Pseudomonadati</taxon>
        <taxon>Pseudomonadota</taxon>
        <taxon>Betaproteobacteria</taxon>
        <taxon>Burkholderiales</taxon>
        <taxon>Sphaerotilaceae</taxon>
        <taxon>Roseateles</taxon>
    </lineage>
</organism>
<name>A0ABV0G8V6_9BURK</name>
<feature type="domain" description="Transposase IS110-like N-terminal" evidence="1">
    <location>
        <begin position="7"/>
        <end position="154"/>
    </location>
</feature>
<evidence type="ECO:0000313" key="4">
    <source>
        <dbReference type="Proteomes" id="UP001462640"/>
    </source>
</evidence>
<dbReference type="NCBIfam" id="NF033542">
    <property type="entry name" value="transpos_IS110"/>
    <property type="match status" value="1"/>
</dbReference>
<dbReference type="PANTHER" id="PTHR33055:SF3">
    <property type="entry name" value="PUTATIVE TRANSPOSASE FOR IS117-RELATED"/>
    <property type="match status" value="1"/>
</dbReference>
<evidence type="ECO:0000259" key="1">
    <source>
        <dbReference type="Pfam" id="PF01548"/>
    </source>
</evidence>
<protein>
    <submittedName>
        <fullName evidence="3">IS110 family transposase</fullName>
    </submittedName>
</protein>
<dbReference type="EMBL" id="JBDPZC010000001">
    <property type="protein sequence ID" value="MEO3711478.1"/>
    <property type="molecule type" value="Genomic_DNA"/>
</dbReference>
<accession>A0ABV0G8V6</accession>
<dbReference type="Pfam" id="PF02371">
    <property type="entry name" value="Transposase_20"/>
    <property type="match status" value="1"/>
</dbReference>
<feature type="domain" description="Transposase IS116/IS110/IS902 C-terminal" evidence="2">
    <location>
        <begin position="194"/>
        <end position="277"/>
    </location>
</feature>
<reference evidence="3 4" key="1">
    <citation type="submission" date="2024-05" db="EMBL/GenBank/DDBJ databases">
        <title>Roseateles sp. 2.12 16S ribosomal RNA gene Genome sequencing and assembly.</title>
        <authorList>
            <person name="Woo H."/>
        </authorList>
    </citation>
    <scope>NUCLEOTIDE SEQUENCE [LARGE SCALE GENOMIC DNA]</scope>
    <source>
        <strain evidence="3 4">2.12</strain>
    </source>
</reference>
<evidence type="ECO:0000313" key="3">
    <source>
        <dbReference type="EMBL" id="MEO3711478.1"/>
    </source>
</evidence>
<dbReference type="Proteomes" id="UP001462640">
    <property type="component" value="Unassembled WGS sequence"/>
</dbReference>
<comment type="caution">
    <text evidence="3">The sequence shown here is derived from an EMBL/GenBank/DDBJ whole genome shotgun (WGS) entry which is preliminary data.</text>
</comment>
<dbReference type="Pfam" id="PF01548">
    <property type="entry name" value="DEDD_Tnp_IS110"/>
    <property type="match status" value="1"/>
</dbReference>
<evidence type="ECO:0000259" key="2">
    <source>
        <dbReference type="Pfam" id="PF02371"/>
    </source>
</evidence>
<dbReference type="PANTHER" id="PTHR33055">
    <property type="entry name" value="TRANSPOSASE FOR INSERTION SEQUENCE ELEMENT IS1111A"/>
    <property type="match status" value="1"/>
</dbReference>
<keyword evidence="4" id="KW-1185">Reference proteome</keyword>
<dbReference type="RefSeq" id="WP_347605293.1">
    <property type="nucleotide sequence ID" value="NZ_JBDPZC010000001.1"/>
</dbReference>
<dbReference type="InterPro" id="IPR003346">
    <property type="entry name" value="Transposase_20"/>
</dbReference>